<dbReference type="PANTHER" id="PTHR31157">
    <property type="entry name" value="SCP DOMAIN-CONTAINING PROTEIN"/>
    <property type="match status" value="1"/>
</dbReference>
<dbReference type="RefSeq" id="WP_057985141.1">
    <property type="nucleotide sequence ID" value="NZ_LDJR01000057.1"/>
</dbReference>
<comment type="caution">
    <text evidence="3">The sequence shown here is derived from an EMBL/GenBank/DDBJ whole genome shotgun (WGS) entry which is preliminary data.</text>
</comment>
<keyword evidence="4" id="KW-1185">Reference proteome</keyword>
<dbReference type="GO" id="GO:0008233">
    <property type="term" value="F:peptidase activity"/>
    <property type="evidence" value="ECO:0007669"/>
    <property type="project" value="UniProtKB-KW"/>
</dbReference>
<dbReference type="Gene3D" id="3.40.33.10">
    <property type="entry name" value="CAP"/>
    <property type="match status" value="1"/>
</dbReference>
<proteinExistence type="predicted"/>
<evidence type="ECO:0000313" key="4">
    <source>
        <dbReference type="Proteomes" id="UP000077881"/>
    </source>
</evidence>
<reference evidence="3 4" key="1">
    <citation type="submission" date="2015-05" db="EMBL/GenBank/DDBJ databases">
        <title>Comparison of genome.</title>
        <authorList>
            <person name="Zheng Z."/>
            <person name="Sun M."/>
        </authorList>
    </citation>
    <scope>NUCLEOTIDE SEQUENCE [LARGE SCALE GENOMIC DNA]</scope>
    <source>
        <strain evidence="3 4">G25-74</strain>
    </source>
</reference>
<name>A0A177ZLB7_9BACI</name>
<dbReference type="Pfam" id="PF00188">
    <property type="entry name" value="CAP"/>
    <property type="match status" value="1"/>
</dbReference>
<gene>
    <name evidence="3" type="ORF">ABB05_16945</name>
</gene>
<dbReference type="InterPro" id="IPR035940">
    <property type="entry name" value="CAP_sf"/>
</dbReference>
<accession>A0A177ZLB7</accession>
<dbReference type="SUPFAM" id="SSF55797">
    <property type="entry name" value="PR-1-like"/>
    <property type="match status" value="1"/>
</dbReference>
<feature type="domain" description="CAP-associated" evidence="2">
    <location>
        <begin position="101"/>
        <end position="236"/>
    </location>
</feature>
<dbReference type="CDD" id="cd05379">
    <property type="entry name" value="CAP_bacterial"/>
    <property type="match status" value="1"/>
</dbReference>
<sequence>MPKLRNILLLIVIGFGFWHFYGDTLRASGVPGVFGKMQTDFNSIKENPKINETIESLQSQVQDLFKISSQEEQLESKQKSVEKPKLKDPVDQTFSIHNIEIGHKRSEVEKKTGAPQRSTTNEYGVDWVAYHERYQNFLMVAYDENDRVAGLYTNQDLISSSIGVHYGTARETVLATQQDPLEYIRKGWVSYQLNSNDEYDLFLIGDQYVTIFYDQQENNTVTAILIINEELEQRKEQIYGEPSDELKEGFEYQLFDLTNAARVKNGLPTLDWDEDVKETARSHSTDMAENGYFNHTNLAGKSPFDRMSADNIKYQMAGENIAMGQFSSIFAHEGLMNSPGHRKNILQKDFEALGIGVGFNQERQPYFTENFLTP</sequence>
<dbReference type="STRING" id="217031.ABB05_16945"/>
<dbReference type="Proteomes" id="UP000077881">
    <property type="component" value="Unassembled WGS sequence"/>
</dbReference>
<keyword evidence="3" id="KW-0645">Protease</keyword>
<dbReference type="InterPro" id="IPR014044">
    <property type="entry name" value="CAP_dom"/>
</dbReference>
<dbReference type="GO" id="GO:0006508">
    <property type="term" value="P:proteolysis"/>
    <property type="evidence" value="ECO:0007669"/>
    <property type="project" value="UniProtKB-KW"/>
</dbReference>
<feature type="domain" description="SCP" evidence="1">
    <location>
        <begin position="255"/>
        <end position="370"/>
    </location>
</feature>
<dbReference type="PANTHER" id="PTHR31157:SF1">
    <property type="entry name" value="SCP DOMAIN-CONTAINING PROTEIN"/>
    <property type="match status" value="1"/>
</dbReference>
<dbReference type="PATRIC" id="fig|217031.6.peg.3667"/>
<dbReference type="Pfam" id="PF14504">
    <property type="entry name" value="CAP_assoc_N"/>
    <property type="match status" value="1"/>
</dbReference>
<protein>
    <submittedName>
        <fullName evidence="3">Serine protease</fullName>
    </submittedName>
</protein>
<evidence type="ECO:0000259" key="1">
    <source>
        <dbReference type="Pfam" id="PF00188"/>
    </source>
</evidence>
<keyword evidence="3" id="KW-0378">Hydrolase</keyword>
<dbReference type="InterPro" id="IPR029410">
    <property type="entry name" value="CAP_assoc"/>
</dbReference>
<organism evidence="3 4">
    <name type="scientific">Lederbergia galactosidilytica</name>
    <dbReference type="NCBI Taxonomy" id="217031"/>
    <lineage>
        <taxon>Bacteria</taxon>
        <taxon>Bacillati</taxon>
        <taxon>Bacillota</taxon>
        <taxon>Bacilli</taxon>
        <taxon>Bacillales</taxon>
        <taxon>Bacillaceae</taxon>
        <taxon>Lederbergia</taxon>
    </lineage>
</organism>
<dbReference type="EMBL" id="LDJR01000057">
    <property type="protein sequence ID" value="OAK68239.1"/>
    <property type="molecule type" value="Genomic_DNA"/>
</dbReference>
<evidence type="ECO:0000259" key="2">
    <source>
        <dbReference type="Pfam" id="PF14504"/>
    </source>
</evidence>
<evidence type="ECO:0000313" key="3">
    <source>
        <dbReference type="EMBL" id="OAK68239.1"/>
    </source>
</evidence>
<dbReference type="AlphaFoldDB" id="A0A177ZLB7"/>